<dbReference type="RefSeq" id="WP_271868127.1">
    <property type="nucleotide sequence ID" value="NZ_JAQMFO010000084.1"/>
</dbReference>
<gene>
    <name evidence="1" type="ORF">PH362_25365</name>
</gene>
<evidence type="ECO:0000313" key="1">
    <source>
        <dbReference type="EMBL" id="MDB6375118.1"/>
    </source>
</evidence>
<accession>A0AAW6BNU6</accession>
<dbReference type="Pfam" id="PF14424">
    <property type="entry name" value="Toxin-deaminase"/>
    <property type="match status" value="1"/>
</dbReference>
<evidence type="ECO:0000313" key="2">
    <source>
        <dbReference type="Proteomes" id="UP001212996"/>
    </source>
</evidence>
<dbReference type="EMBL" id="JAQMFO010000084">
    <property type="protein sequence ID" value="MDB6375118.1"/>
    <property type="molecule type" value="Genomic_DNA"/>
</dbReference>
<proteinExistence type="predicted"/>
<reference evidence="1" key="1">
    <citation type="submission" date="2023-01" db="EMBL/GenBank/DDBJ databases">
        <title>Genome sequencing of Photorhabdus bodei 09-20.</title>
        <authorList>
            <person name="Kalindamar S."/>
            <person name="Kumru S."/>
        </authorList>
    </citation>
    <scope>NUCLEOTIDE SEQUENCE</scope>
    <source>
        <strain evidence="1">09-20</strain>
    </source>
</reference>
<sequence length="290" mass="30009">MAAGGYALVYGGQILIAASAEMATAGRVALEGCKTNPALCLNNVGIFVADAVAPEAAVGTGVLAAGTVKVLGNTKEGAKNLAEGLSNTSKPLLRNAKPDTDAVASLIENEKLYAGKGATELEKPTQAWGGYLDAEKAVQQSAAMKQQVMDVRAGLPSALRREGNVAVANISVEGLPSQVSAHSRIDAPTLAQAAQDIVGKSSGIFTTQTLPNKAGAMIPRATDSEAKILDNIAQKLGNNTFAKGTVNIFTERPACASCLSVVDQFKVKYPNIQVNVLDNNGIVLRPPRKN</sequence>
<name>A0AAW6BNU6_9GAMM</name>
<dbReference type="AlphaFoldDB" id="A0AAW6BNU6"/>
<dbReference type="Proteomes" id="UP001212996">
    <property type="component" value="Unassembled WGS sequence"/>
</dbReference>
<comment type="caution">
    <text evidence="1">The sequence shown here is derived from an EMBL/GenBank/DDBJ whole genome shotgun (WGS) entry which is preliminary data.</text>
</comment>
<organism evidence="1 2">
    <name type="scientific">Photorhabdus bodei</name>
    <dbReference type="NCBI Taxonomy" id="2029681"/>
    <lineage>
        <taxon>Bacteria</taxon>
        <taxon>Pseudomonadati</taxon>
        <taxon>Pseudomonadota</taxon>
        <taxon>Gammaproteobacteria</taxon>
        <taxon>Enterobacterales</taxon>
        <taxon>Morganellaceae</taxon>
        <taxon>Photorhabdus</taxon>
    </lineage>
</organism>
<protein>
    <submittedName>
        <fullName evidence="1">Deaminase domain-containing protein</fullName>
    </submittedName>
</protein>
<dbReference type="InterPro" id="IPR032721">
    <property type="entry name" value="Toxin-deaminase"/>
</dbReference>